<protein>
    <submittedName>
        <fullName evidence="1">Uncharacterized protein</fullName>
    </submittedName>
</protein>
<evidence type="ECO:0000313" key="1">
    <source>
        <dbReference type="EMBL" id="KAI4334556.1"/>
    </source>
</evidence>
<reference evidence="1 2" key="1">
    <citation type="journal article" date="2022" name="DNA Res.">
        <title>Chromosomal-level genome assembly of the orchid tree Bauhinia variegata (Leguminosae; Cercidoideae) supports the allotetraploid origin hypothesis of Bauhinia.</title>
        <authorList>
            <person name="Zhong Y."/>
            <person name="Chen Y."/>
            <person name="Zheng D."/>
            <person name="Pang J."/>
            <person name="Liu Y."/>
            <person name="Luo S."/>
            <person name="Meng S."/>
            <person name="Qian L."/>
            <person name="Wei D."/>
            <person name="Dai S."/>
            <person name="Zhou R."/>
        </authorList>
    </citation>
    <scope>NUCLEOTIDE SEQUENCE [LARGE SCALE GENOMIC DNA]</scope>
    <source>
        <strain evidence="1">BV-YZ2020</strain>
    </source>
</reference>
<accession>A0ACB9NEZ7</accession>
<evidence type="ECO:0000313" key="2">
    <source>
        <dbReference type="Proteomes" id="UP000828941"/>
    </source>
</evidence>
<organism evidence="1 2">
    <name type="scientific">Bauhinia variegata</name>
    <name type="common">Purple orchid tree</name>
    <name type="synonym">Phanera variegata</name>
    <dbReference type="NCBI Taxonomy" id="167791"/>
    <lineage>
        <taxon>Eukaryota</taxon>
        <taxon>Viridiplantae</taxon>
        <taxon>Streptophyta</taxon>
        <taxon>Embryophyta</taxon>
        <taxon>Tracheophyta</taxon>
        <taxon>Spermatophyta</taxon>
        <taxon>Magnoliopsida</taxon>
        <taxon>eudicotyledons</taxon>
        <taxon>Gunneridae</taxon>
        <taxon>Pentapetalae</taxon>
        <taxon>rosids</taxon>
        <taxon>fabids</taxon>
        <taxon>Fabales</taxon>
        <taxon>Fabaceae</taxon>
        <taxon>Cercidoideae</taxon>
        <taxon>Cercideae</taxon>
        <taxon>Bauhiniinae</taxon>
        <taxon>Bauhinia</taxon>
    </lineage>
</organism>
<gene>
    <name evidence="1" type="ORF">L6164_019234</name>
</gene>
<keyword evidence="2" id="KW-1185">Reference proteome</keyword>
<dbReference type="EMBL" id="CM039432">
    <property type="protein sequence ID" value="KAI4334556.1"/>
    <property type="molecule type" value="Genomic_DNA"/>
</dbReference>
<sequence length="400" mass="43427">MAQLEHMQRHVDTGKTPANPTVEQLRGAEVSKVSPTSSSSPSSPYFERMNHHDPEEEHGHHQKKSVLTKVKEKAKKLRRSLSKKKHEDGNVTPSCGVTLEEDEEEEDPEYLGAPMYESELAPEGCRENARQHPRATPVISEKHVLPSTVRPGVEQEQERTIAPSSRRTIRPTTSNPPSPRQQTTETVAEKLAPVYSTRSHAAADSITAKFQGIGFSKTAEYQNSSVTAPAAEIQGMAVSKHQNPSAIAKRAPPTFSAPDTPGSKAASQSFSGATVVPRTSSAPVTPQASSASLKKTSPTDQIWDKGVSVKEYLLNKFEPGEDEKALSQVISEAMSPGRTPGDAGVMEKVREAVSSLLRNEEPSQIPVSNISSRNSSQIPVSTTVHEVDQDENHGRILQTN</sequence>
<proteinExistence type="predicted"/>
<name>A0ACB9NEZ7_BAUVA</name>
<comment type="caution">
    <text evidence="1">The sequence shown here is derived from an EMBL/GenBank/DDBJ whole genome shotgun (WGS) entry which is preliminary data.</text>
</comment>
<dbReference type="Proteomes" id="UP000828941">
    <property type="component" value="Chromosome 7"/>
</dbReference>